<evidence type="ECO:0000313" key="10">
    <source>
        <dbReference type="EMBL" id="ATA20132.1"/>
    </source>
</evidence>
<sequence length="159" mass="17769">MIILDTPVLQELLRPTPHYNVVKWLNEQDTYAFYLCAPVVAELFTEVAAMPAGEKQAAVSASLLGMLQEEFGERILPFDAECALRQAQLNAANRQSERPMSYPDAQIAAICLQHGATLATRNTPSFLHCGINLIDPWRVPTGHRLHQDAAEYYVMSRKS</sequence>
<evidence type="ECO:0000313" key="11">
    <source>
        <dbReference type="Proteomes" id="UP000217182"/>
    </source>
</evidence>
<comment type="function">
    <text evidence="8">Toxic component of a toxin-antitoxin (TA) system. An RNase.</text>
</comment>
<comment type="cofactor">
    <cofactor evidence="1 8">
        <name>Mg(2+)</name>
        <dbReference type="ChEBI" id="CHEBI:18420"/>
    </cofactor>
</comment>
<dbReference type="GO" id="GO:0004540">
    <property type="term" value="F:RNA nuclease activity"/>
    <property type="evidence" value="ECO:0007669"/>
    <property type="project" value="InterPro"/>
</dbReference>
<dbReference type="InterPro" id="IPR002716">
    <property type="entry name" value="PIN_dom"/>
</dbReference>
<dbReference type="InterPro" id="IPR050556">
    <property type="entry name" value="Type_II_TA_system_RNase"/>
</dbReference>
<organism evidence="10 11">
    <name type="scientific">Gibbsiella quercinecans</name>
    <dbReference type="NCBI Taxonomy" id="929813"/>
    <lineage>
        <taxon>Bacteria</taxon>
        <taxon>Pseudomonadati</taxon>
        <taxon>Pseudomonadota</taxon>
        <taxon>Gammaproteobacteria</taxon>
        <taxon>Enterobacterales</taxon>
        <taxon>Yersiniaceae</taxon>
        <taxon>Gibbsiella</taxon>
    </lineage>
</organism>
<keyword evidence="8" id="KW-0800">Toxin</keyword>
<dbReference type="GO" id="GO:0016787">
    <property type="term" value="F:hydrolase activity"/>
    <property type="evidence" value="ECO:0007669"/>
    <property type="project" value="UniProtKB-KW"/>
</dbReference>
<feature type="domain" description="PIN" evidence="9">
    <location>
        <begin position="2"/>
        <end position="123"/>
    </location>
</feature>
<dbReference type="PANTHER" id="PTHR33653">
    <property type="entry name" value="RIBONUCLEASE VAPC2"/>
    <property type="match status" value="1"/>
</dbReference>
<reference evidence="10 11" key="1">
    <citation type="submission" date="2016-01" db="EMBL/GenBank/DDBJ databases">
        <authorList>
            <person name="Oliw E.H."/>
        </authorList>
    </citation>
    <scope>NUCLEOTIDE SEQUENCE [LARGE SCALE GENOMIC DNA]</scope>
    <source>
        <strain evidence="10 11">FRB97</strain>
    </source>
</reference>
<evidence type="ECO:0000256" key="4">
    <source>
        <dbReference type="ARBA" id="ARBA00022723"/>
    </source>
</evidence>
<dbReference type="Pfam" id="PF01850">
    <property type="entry name" value="PIN"/>
    <property type="match status" value="1"/>
</dbReference>
<evidence type="ECO:0000256" key="5">
    <source>
        <dbReference type="ARBA" id="ARBA00022801"/>
    </source>
</evidence>
<dbReference type="Gene3D" id="3.40.50.1010">
    <property type="entry name" value="5'-nuclease"/>
    <property type="match status" value="1"/>
</dbReference>
<dbReference type="SUPFAM" id="SSF88723">
    <property type="entry name" value="PIN domain-like"/>
    <property type="match status" value="1"/>
</dbReference>
<keyword evidence="11" id="KW-1185">Reference proteome</keyword>
<dbReference type="HAMAP" id="MF_00265">
    <property type="entry name" value="VapC_Nob1"/>
    <property type="match status" value="1"/>
</dbReference>
<dbReference type="Proteomes" id="UP000217182">
    <property type="component" value="Chromosome"/>
</dbReference>
<dbReference type="RefSeq" id="WP_095846735.1">
    <property type="nucleotide sequence ID" value="NZ_CP014136.1"/>
</dbReference>
<evidence type="ECO:0000256" key="7">
    <source>
        <dbReference type="ARBA" id="ARBA00038093"/>
    </source>
</evidence>
<name>A0A250B2F3_9GAMM</name>
<evidence type="ECO:0000256" key="2">
    <source>
        <dbReference type="ARBA" id="ARBA00022649"/>
    </source>
</evidence>
<feature type="binding site" evidence="8">
    <location>
        <position position="5"/>
    </location>
    <ligand>
        <name>Mg(2+)</name>
        <dbReference type="ChEBI" id="CHEBI:18420"/>
    </ligand>
</feature>
<dbReference type="AlphaFoldDB" id="A0A250B2F3"/>
<keyword evidence="3 8" id="KW-0540">Nuclease</keyword>
<dbReference type="GO" id="GO:0000287">
    <property type="term" value="F:magnesium ion binding"/>
    <property type="evidence" value="ECO:0007669"/>
    <property type="project" value="UniProtKB-UniRule"/>
</dbReference>
<protein>
    <recommendedName>
        <fullName evidence="8">Ribonuclease VapC</fullName>
        <shortName evidence="8">RNase VapC</shortName>
        <ecNumber evidence="8">3.1.-.-</ecNumber>
    </recommendedName>
    <alternativeName>
        <fullName evidence="8">Toxin VapC</fullName>
    </alternativeName>
</protein>
<comment type="similarity">
    <text evidence="7 8">Belongs to the PINc/VapC protein family.</text>
</comment>
<dbReference type="PANTHER" id="PTHR33653:SF1">
    <property type="entry name" value="RIBONUCLEASE VAPC2"/>
    <property type="match status" value="1"/>
</dbReference>
<dbReference type="OrthoDB" id="9804823at2"/>
<gene>
    <name evidence="8" type="primary">vapC</name>
    <name evidence="10" type="ORF">AWC35_12765</name>
</gene>
<accession>A0A250B2F3</accession>
<dbReference type="GO" id="GO:0090729">
    <property type="term" value="F:toxin activity"/>
    <property type="evidence" value="ECO:0007669"/>
    <property type="project" value="UniProtKB-KW"/>
</dbReference>
<dbReference type="EMBL" id="CP014136">
    <property type="protein sequence ID" value="ATA20132.1"/>
    <property type="molecule type" value="Genomic_DNA"/>
</dbReference>
<evidence type="ECO:0000259" key="9">
    <source>
        <dbReference type="Pfam" id="PF01850"/>
    </source>
</evidence>
<keyword evidence="2 8" id="KW-1277">Toxin-antitoxin system</keyword>
<evidence type="ECO:0000256" key="8">
    <source>
        <dbReference type="HAMAP-Rule" id="MF_00265"/>
    </source>
</evidence>
<dbReference type="CDD" id="cd18731">
    <property type="entry name" value="PIN_NgFitB-like"/>
    <property type="match status" value="1"/>
</dbReference>
<keyword evidence="6 8" id="KW-0460">Magnesium</keyword>
<evidence type="ECO:0000256" key="1">
    <source>
        <dbReference type="ARBA" id="ARBA00001946"/>
    </source>
</evidence>
<evidence type="ECO:0000256" key="6">
    <source>
        <dbReference type="ARBA" id="ARBA00022842"/>
    </source>
</evidence>
<proteinExistence type="inferred from homology"/>
<dbReference type="InterPro" id="IPR029060">
    <property type="entry name" value="PIN-like_dom_sf"/>
</dbReference>
<dbReference type="KEGG" id="gqu:AWC35_12765"/>
<evidence type="ECO:0000256" key="3">
    <source>
        <dbReference type="ARBA" id="ARBA00022722"/>
    </source>
</evidence>
<keyword evidence="5 8" id="KW-0378">Hydrolase</keyword>
<dbReference type="EC" id="3.1.-.-" evidence="8"/>
<dbReference type="InterPro" id="IPR022907">
    <property type="entry name" value="VapC_family"/>
</dbReference>
<keyword evidence="4 8" id="KW-0479">Metal-binding</keyword>
<feature type="binding site" evidence="8">
    <location>
        <position position="104"/>
    </location>
    <ligand>
        <name>Mg(2+)</name>
        <dbReference type="ChEBI" id="CHEBI:18420"/>
    </ligand>
</feature>